<name>A0A2I1M3H2_9BIFI</name>
<keyword evidence="1" id="KW-0732">Signal</keyword>
<dbReference type="RefSeq" id="WP_101541547.1">
    <property type="nucleotide sequence ID" value="NZ_JAHACM010000004.1"/>
</dbReference>
<organism evidence="4 5">
    <name type="scientific">Alloscardovia omnicolens</name>
    <dbReference type="NCBI Taxonomy" id="419015"/>
    <lineage>
        <taxon>Bacteria</taxon>
        <taxon>Bacillati</taxon>
        <taxon>Actinomycetota</taxon>
        <taxon>Actinomycetes</taxon>
        <taxon>Bifidobacteriales</taxon>
        <taxon>Bifidobacteriaceae</taxon>
        <taxon>Alloscardovia</taxon>
    </lineage>
</organism>
<accession>A0A2I1M3H2</accession>
<evidence type="ECO:0000259" key="3">
    <source>
        <dbReference type="PROSITE" id="PS51109"/>
    </source>
</evidence>
<sequence>MPGRHGQPIVPLHKKMTRKHWIAASAGAVAVITLVTSTAFATVNYFNGSSSLHITAYSINDLVSNSKDVSRSTLRSALRNNAGDSSADTEYIKVVINGTSRMVLGSDFTDVKSVLAAGNITLESDDSVSPSLDTKVKESTVIKITRANSQVETVEQSVAYNTVEIEDSTLAEGTRKVTVKGEDGVVEQTNLVTKNADGVVSTSTLTEYVKKAPVNEEVHVGTKKATASTSSGSSANLGTTVPVSEAQSIAHEMVLARGWSESDFTALVNLWNKESGWRTTAANPSGAYGIPQALPGSKMASAGADWQTSATTQITWGLGYIAGRYGTPTAAWAHSQAYNWY</sequence>
<dbReference type="InterPro" id="IPR011098">
    <property type="entry name" value="G5_dom"/>
</dbReference>
<dbReference type="SUPFAM" id="SSF53955">
    <property type="entry name" value="Lysozyme-like"/>
    <property type="match status" value="1"/>
</dbReference>
<feature type="domain" description="G5" evidence="3">
    <location>
        <begin position="144"/>
        <end position="224"/>
    </location>
</feature>
<keyword evidence="2" id="KW-0472">Membrane</keyword>
<feature type="transmembrane region" description="Helical" evidence="2">
    <location>
        <begin position="21"/>
        <end position="46"/>
    </location>
</feature>
<evidence type="ECO:0000256" key="1">
    <source>
        <dbReference type="ARBA" id="ARBA00022729"/>
    </source>
</evidence>
<dbReference type="InterPro" id="IPR023346">
    <property type="entry name" value="Lysozyme-like_dom_sf"/>
</dbReference>
<comment type="caution">
    <text evidence="4">The sequence shown here is derived from an EMBL/GenBank/DDBJ whole genome shotgun (WGS) entry which is preliminary data.</text>
</comment>
<keyword evidence="2" id="KW-0812">Transmembrane</keyword>
<reference evidence="4 5" key="1">
    <citation type="submission" date="2017-12" db="EMBL/GenBank/DDBJ databases">
        <title>Phylogenetic diversity of female urinary microbiome.</title>
        <authorList>
            <person name="Thomas-White K."/>
            <person name="Wolfe A.J."/>
        </authorList>
    </citation>
    <scope>NUCLEOTIDE SEQUENCE [LARGE SCALE GENOMIC DNA]</scope>
    <source>
        <strain evidence="4 5">UMB0064</strain>
    </source>
</reference>
<gene>
    <name evidence="4" type="ORF">CYJ32_06920</name>
</gene>
<dbReference type="Proteomes" id="UP000242263">
    <property type="component" value="Unassembled WGS sequence"/>
</dbReference>
<dbReference type="AlphaFoldDB" id="A0A2I1M3H2"/>
<dbReference type="PROSITE" id="PS51109">
    <property type="entry name" value="G5"/>
    <property type="match status" value="1"/>
</dbReference>
<dbReference type="EMBL" id="PKGU01000004">
    <property type="protein sequence ID" value="PKZ14659.1"/>
    <property type="molecule type" value="Genomic_DNA"/>
</dbReference>
<dbReference type="Pfam" id="PF07501">
    <property type="entry name" value="G5"/>
    <property type="match status" value="1"/>
</dbReference>
<evidence type="ECO:0000256" key="2">
    <source>
        <dbReference type="SAM" id="Phobius"/>
    </source>
</evidence>
<dbReference type="SMART" id="SM01208">
    <property type="entry name" value="G5"/>
    <property type="match status" value="1"/>
</dbReference>
<dbReference type="Gene3D" id="2.20.230.10">
    <property type="entry name" value="Resuscitation-promoting factor rpfb"/>
    <property type="match status" value="1"/>
</dbReference>
<dbReference type="InterPro" id="IPR007137">
    <property type="entry name" value="DUF348"/>
</dbReference>
<keyword evidence="2" id="KW-1133">Transmembrane helix</keyword>
<protein>
    <recommendedName>
        <fullName evidence="3">G5 domain-containing protein</fullName>
    </recommendedName>
</protein>
<dbReference type="Pfam" id="PF03990">
    <property type="entry name" value="DUF348"/>
    <property type="match status" value="1"/>
</dbReference>
<evidence type="ECO:0000313" key="4">
    <source>
        <dbReference type="EMBL" id="PKZ14659.1"/>
    </source>
</evidence>
<evidence type="ECO:0000313" key="5">
    <source>
        <dbReference type="Proteomes" id="UP000242263"/>
    </source>
</evidence>
<proteinExistence type="predicted"/>